<comment type="caution">
    <text evidence="8">The sequence shown here is derived from an EMBL/GenBank/DDBJ whole genome shotgun (WGS) entry which is preliminary data.</text>
</comment>
<gene>
    <name evidence="8" type="ORF">HPB48_021686</name>
</gene>
<keyword evidence="5 7" id="KW-0443">Lipid metabolism</keyword>
<proteinExistence type="inferred from homology"/>
<dbReference type="GO" id="GO:0016042">
    <property type="term" value="P:lipid catabolic process"/>
    <property type="evidence" value="ECO:0007669"/>
    <property type="project" value="UniProtKB-KW"/>
</dbReference>
<dbReference type="EC" id="3.1.1.-" evidence="7"/>
<dbReference type="EMBL" id="JABSTR010000003">
    <property type="protein sequence ID" value="KAH9364865.1"/>
    <property type="molecule type" value="Genomic_DNA"/>
</dbReference>
<comment type="function">
    <text evidence="7">Putative phospholipase.</text>
</comment>
<evidence type="ECO:0000256" key="5">
    <source>
        <dbReference type="ARBA" id="ARBA00023098"/>
    </source>
</evidence>
<dbReference type="InterPro" id="IPR007000">
    <property type="entry name" value="PLipase_B-like"/>
</dbReference>
<evidence type="ECO:0000256" key="1">
    <source>
        <dbReference type="ARBA" id="ARBA00007835"/>
    </source>
</evidence>
<keyword evidence="2" id="KW-0732">Signal</keyword>
<keyword evidence="4 7" id="KW-0442">Lipid degradation</keyword>
<dbReference type="VEuPathDB" id="VectorBase:HLOH_043030"/>
<evidence type="ECO:0000256" key="7">
    <source>
        <dbReference type="RuleBase" id="RU364138"/>
    </source>
</evidence>
<evidence type="ECO:0000313" key="9">
    <source>
        <dbReference type="Proteomes" id="UP000821853"/>
    </source>
</evidence>
<evidence type="ECO:0000256" key="4">
    <source>
        <dbReference type="ARBA" id="ARBA00022963"/>
    </source>
</evidence>
<comment type="similarity">
    <text evidence="1 7">Belongs to the phospholipase B-like family.</text>
</comment>
<evidence type="ECO:0000313" key="8">
    <source>
        <dbReference type="EMBL" id="KAH9364865.1"/>
    </source>
</evidence>
<dbReference type="Proteomes" id="UP000821853">
    <property type="component" value="Unassembled WGS sequence"/>
</dbReference>
<evidence type="ECO:0000256" key="6">
    <source>
        <dbReference type="ARBA" id="ARBA00023180"/>
    </source>
</evidence>
<dbReference type="Gene3D" id="1.10.439.20">
    <property type="entry name" value="Phospholipase B-like, domain 2"/>
    <property type="match status" value="1"/>
</dbReference>
<dbReference type="GO" id="GO:0004620">
    <property type="term" value="F:phospholipase activity"/>
    <property type="evidence" value="ECO:0007669"/>
    <property type="project" value="InterPro"/>
</dbReference>
<keyword evidence="3 7" id="KW-0378">Hydrolase</keyword>
<protein>
    <recommendedName>
        <fullName evidence="7">Phospholipase B-like</fullName>
        <ecNumber evidence="7">3.1.1.-</ecNumber>
    </recommendedName>
</protein>
<dbReference type="Pfam" id="PF04916">
    <property type="entry name" value="Phospholip_B"/>
    <property type="match status" value="1"/>
</dbReference>
<dbReference type="AlphaFoldDB" id="A0A9J6FRJ9"/>
<dbReference type="InterPro" id="IPR043041">
    <property type="entry name" value="PLipase_B-like_dom2"/>
</dbReference>
<evidence type="ECO:0000256" key="2">
    <source>
        <dbReference type="ARBA" id="ARBA00022729"/>
    </source>
</evidence>
<keyword evidence="6" id="KW-0325">Glycoprotein</keyword>
<organism evidence="8 9">
    <name type="scientific">Haemaphysalis longicornis</name>
    <name type="common">Bush tick</name>
    <dbReference type="NCBI Taxonomy" id="44386"/>
    <lineage>
        <taxon>Eukaryota</taxon>
        <taxon>Metazoa</taxon>
        <taxon>Ecdysozoa</taxon>
        <taxon>Arthropoda</taxon>
        <taxon>Chelicerata</taxon>
        <taxon>Arachnida</taxon>
        <taxon>Acari</taxon>
        <taxon>Parasitiformes</taxon>
        <taxon>Ixodida</taxon>
        <taxon>Ixodoidea</taxon>
        <taxon>Ixodidae</taxon>
        <taxon>Haemaphysalinae</taxon>
        <taxon>Haemaphysalis</taxon>
    </lineage>
</organism>
<keyword evidence="9" id="KW-1185">Reference proteome</keyword>
<accession>A0A9J6FRJ9</accession>
<evidence type="ECO:0000256" key="3">
    <source>
        <dbReference type="ARBA" id="ARBA00022801"/>
    </source>
</evidence>
<sequence length="74" mass="8435">MHYDNLWRQYCAEQADNCVQLFQFVGTTLDYMKEQAAKLADTDPYWHQVNGDAILRFEIATKANGVDIGAPPLN</sequence>
<reference evidence="8 9" key="1">
    <citation type="journal article" date="2020" name="Cell">
        <title>Large-Scale Comparative Analyses of Tick Genomes Elucidate Their Genetic Diversity and Vector Capacities.</title>
        <authorList>
            <consortium name="Tick Genome and Microbiome Consortium (TIGMIC)"/>
            <person name="Jia N."/>
            <person name="Wang J."/>
            <person name="Shi W."/>
            <person name="Du L."/>
            <person name="Sun Y."/>
            <person name="Zhan W."/>
            <person name="Jiang J.F."/>
            <person name="Wang Q."/>
            <person name="Zhang B."/>
            <person name="Ji P."/>
            <person name="Bell-Sakyi L."/>
            <person name="Cui X.M."/>
            <person name="Yuan T.T."/>
            <person name="Jiang B.G."/>
            <person name="Yang W.F."/>
            <person name="Lam T.T."/>
            <person name="Chang Q.C."/>
            <person name="Ding S.J."/>
            <person name="Wang X.J."/>
            <person name="Zhu J.G."/>
            <person name="Ruan X.D."/>
            <person name="Zhao L."/>
            <person name="Wei J.T."/>
            <person name="Ye R.Z."/>
            <person name="Que T.C."/>
            <person name="Du C.H."/>
            <person name="Zhou Y.H."/>
            <person name="Cheng J.X."/>
            <person name="Dai P.F."/>
            <person name="Guo W.B."/>
            <person name="Han X.H."/>
            <person name="Huang E.J."/>
            <person name="Li L.F."/>
            <person name="Wei W."/>
            <person name="Gao Y.C."/>
            <person name="Liu J.Z."/>
            <person name="Shao H.Z."/>
            <person name="Wang X."/>
            <person name="Wang C.C."/>
            <person name="Yang T.C."/>
            <person name="Huo Q.B."/>
            <person name="Li W."/>
            <person name="Chen H.Y."/>
            <person name="Chen S.E."/>
            <person name="Zhou L.G."/>
            <person name="Ni X.B."/>
            <person name="Tian J.H."/>
            <person name="Sheng Y."/>
            <person name="Liu T."/>
            <person name="Pan Y.S."/>
            <person name="Xia L.Y."/>
            <person name="Li J."/>
            <person name="Zhao F."/>
            <person name="Cao W.C."/>
        </authorList>
    </citation>
    <scope>NUCLEOTIDE SEQUENCE [LARGE SCALE GENOMIC DNA]</scope>
    <source>
        <strain evidence="8">HaeL-2018</strain>
    </source>
</reference>
<name>A0A9J6FRJ9_HAELO</name>